<evidence type="ECO:0000313" key="5">
    <source>
        <dbReference type="Proteomes" id="UP000291838"/>
    </source>
</evidence>
<proteinExistence type="predicted"/>
<feature type="transmembrane region" description="Helical" evidence="2">
    <location>
        <begin position="329"/>
        <end position="349"/>
    </location>
</feature>
<feature type="compositionally biased region" description="Basic and acidic residues" evidence="1">
    <location>
        <begin position="266"/>
        <end position="277"/>
    </location>
</feature>
<dbReference type="RefSeq" id="WP_129473098.1">
    <property type="nucleotide sequence ID" value="NZ_SDWS01000001.1"/>
</dbReference>
<comment type="caution">
    <text evidence="4">The sequence shown here is derived from an EMBL/GenBank/DDBJ whole genome shotgun (WGS) entry which is preliminary data.</text>
</comment>
<dbReference type="EMBL" id="SDWS01000001">
    <property type="protein sequence ID" value="RYB96146.1"/>
    <property type="molecule type" value="Genomic_DNA"/>
</dbReference>
<sequence>MNARSRRVIASLTLLAAGLVGGGAVVGLAPAAEAATCTSSGGVSVVVDYRELGGSILTACAPDGGGKSATAIVASVGVTLTYASRQPGFVCRVNGQPAADPCVNASPADAYWGLWWADGAKASWTYSSYASGSLTVPAGGSVGWSWQQDRASSGAAPPGVAPPVQSSTPTATPTPTSSPSSSPTSSPSASSSPSATPTAGGGSQSSSPSSSPSPGSGGGSGGGSGSAGGSGSSPSASPSGTPATPSESPLASESPGDSGSTNGSRKGSDKDSGKKAGDGASDDESPGDSPASDDAEATESGGESPGDSTASAAAPAGELTDQPARIPAAVTWSIVGLLAIAIAGSAVVARRRRGV</sequence>
<protein>
    <recommendedName>
        <fullName evidence="6">DUF4430 domain-containing protein</fullName>
    </recommendedName>
</protein>
<reference evidence="4 5" key="1">
    <citation type="submission" date="2019-01" db="EMBL/GenBank/DDBJ databases">
        <title>Novel species of Nocardioides.</title>
        <authorList>
            <person name="Liu Q."/>
            <person name="Xin Y.-H."/>
        </authorList>
    </citation>
    <scope>NUCLEOTIDE SEQUENCE [LARGE SCALE GENOMIC DNA]</scope>
    <source>
        <strain evidence="4 5">HLT3-15</strain>
    </source>
</reference>
<keyword evidence="2" id="KW-1133">Transmembrane helix</keyword>
<name>A0A4Q2S4A3_9ACTN</name>
<feature type="region of interest" description="Disordered" evidence="1">
    <location>
        <begin position="145"/>
        <end position="319"/>
    </location>
</feature>
<evidence type="ECO:0000256" key="3">
    <source>
        <dbReference type="SAM" id="SignalP"/>
    </source>
</evidence>
<keyword evidence="3" id="KW-0732">Signal</keyword>
<dbReference type="InterPro" id="IPR006311">
    <property type="entry name" value="TAT_signal"/>
</dbReference>
<feature type="chain" id="PRO_5020931385" description="DUF4430 domain-containing protein" evidence="3">
    <location>
        <begin position="35"/>
        <end position="355"/>
    </location>
</feature>
<keyword evidence="2" id="KW-0812">Transmembrane</keyword>
<feature type="compositionally biased region" description="Gly residues" evidence="1">
    <location>
        <begin position="215"/>
        <end position="231"/>
    </location>
</feature>
<dbReference type="AlphaFoldDB" id="A0A4Q2S4A3"/>
<evidence type="ECO:0000256" key="1">
    <source>
        <dbReference type="SAM" id="MobiDB-lite"/>
    </source>
</evidence>
<feature type="compositionally biased region" description="Low complexity" evidence="1">
    <location>
        <begin position="151"/>
        <end position="214"/>
    </location>
</feature>
<organism evidence="4 5">
    <name type="scientific">Nocardioides glacieisoli</name>
    <dbReference type="NCBI Taxonomy" id="1168730"/>
    <lineage>
        <taxon>Bacteria</taxon>
        <taxon>Bacillati</taxon>
        <taxon>Actinomycetota</taxon>
        <taxon>Actinomycetes</taxon>
        <taxon>Propionibacteriales</taxon>
        <taxon>Nocardioidaceae</taxon>
        <taxon>Nocardioides</taxon>
    </lineage>
</organism>
<keyword evidence="2" id="KW-0472">Membrane</keyword>
<evidence type="ECO:0000313" key="4">
    <source>
        <dbReference type="EMBL" id="RYB96146.1"/>
    </source>
</evidence>
<keyword evidence="5" id="KW-1185">Reference proteome</keyword>
<dbReference type="PROSITE" id="PS51318">
    <property type="entry name" value="TAT"/>
    <property type="match status" value="1"/>
</dbReference>
<feature type="signal peptide" evidence="3">
    <location>
        <begin position="1"/>
        <end position="34"/>
    </location>
</feature>
<feature type="compositionally biased region" description="Low complexity" evidence="1">
    <location>
        <begin position="232"/>
        <end position="249"/>
    </location>
</feature>
<dbReference type="OrthoDB" id="4401005at2"/>
<evidence type="ECO:0000256" key="2">
    <source>
        <dbReference type="SAM" id="Phobius"/>
    </source>
</evidence>
<gene>
    <name evidence="4" type="ORF">EUA06_00735</name>
</gene>
<dbReference type="Proteomes" id="UP000291838">
    <property type="component" value="Unassembled WGS sequence"/>
</dbReference>
<feature type="compositionally biased region" description="Acidic residues" evidence="1">
    <location>
        <begin position="280"/>
        <end position="297"/>
    </location>
</feature>
<accession>A0A4Q2S4A3</accession>
<evidence type="ECO:0008006" key="6">
    <source>
        <dbReference type="Google" id="ProtNLM"/>
    </source>
</evidence>